<evidence type="ECO:0000313" key="2">
    <source>
        <dbReference type="EMBL" id="SVA03952.1"/>
    </source>
</evidence>
<keyword evidence="1" id="KW-1133">Transmembrane helix</keyword>
<proteinExistence type="predicted"/>
<keyword evidence="1" id="KW-0812">Transmembrane</keyword>
<keyword evidence="1" id="KW-0472">Membrane</keyword>
<reference evidence="2" key="1">
    <citation type="submission" date="2018-05" db="EMBL/GenBank/DDBJ databases">
        <authorList>
            <person name="Lanie J.A."/>
            <person name="Ng W.-L."/>
            <person name="Kazmierczak K.M."/>
            <person name="Andrzejewski T.M."/>
            <person name="Davidsen T.M."/>
            <person name="Wayne K.J."/>
            <person name="Tettelin H."/>
            <person name="Glass J.I."/>
            <person name="Rusch D."/>
            <person name="Podicherti R."/>
            <person name="Tsui H.-C.T."/>
            <person name="Winkler M.E."/>
        </authorList>
    </citation>
    <scope>NUCLEOTIDE SEQUENCE</scope>
</reference>
<protein>
    <submittedName>
        <fullName evidence="2">Uncharacterized protein</fullName>
    </submittedName>
</protein>
<sequence>MLWVVLGVCGWFATTPKEAMSMGAKVATLTWGIKIGSEFFTGGSILMQRVADMMGLGSSIGLIIATLVLVVFLGGLSTMSGYQLKMLFLSPATSPKNM</sequence>
<feature type="transmembrane region" description="Helical" evidence="1">
    <location>
        <begin position="56"/>
        <end position="76"/>
    </location>
</feature>
<name>A0A381SIQ1_9ZZZZ</name>
<dbReference type="EMBL" id="UINC01003170">
    <property type="protein sequence ID" value="SVA03952.1"/>
    <property type="molecule type" value="Genomic_DNA"/>
</dbReference>
<accession>A0A381SIQ1</accession>
<dbReference type="AlphaFoldDB" id="A0A381SIQ1"/>
<evidence type="ECO:0000256" key="1">
    <source>
        <dbReference type="SAM" id="Phobius"/>
    </source>
</evidence>
<organism evidence="2">
    <name type="scientific">marine metagenome</name>
    <dbReference type="NCBI Taxonomy" id="408172"/>
    <lineage>
        <taxon>unclassified sequences</taxon>
        <taxon>metagenomes</taxon>
        <taxon>ecological metagenomes</taxon>
    </lineage>
</organism>
<gene>
    <name evidence="2" type="ORF">METZ01_LOCUS56806</name>
</gene>